<dbReference type="PANTHER" id="PTHR15503">
    <property type="entry name" value="LDOC1 RELATED"/>
    <property type="match status" value="1"/>
</dbReference>
<dbReference type="PANTHER" id="PTHR15503:SF45">
    <property type="entry name" value="RNA-DIRECTED DNA POLYMERASE HOMOLOG"/>
    <property type="match status" value="1"/>
</dbReference>
<evidence type="ECO:0000256" key="1">
    <source>
        <dbReference type="PROSITE-ProRule" id="PRU00047"/>
    </source>
</evidence>
<dbReference type="Gene3D" id="2.40.70.10">
    <property type="entry name" value="Acid Proteases"/>
    <property type="match status" value="1"/>
</dbReference>
<organism evidence="4">
    <name type="scientific">Tanacetum cinerariifolium</name>
    <name type="common">Dalmatian daisy</name>
    <name type="synonym">Chrysanthemum cinerariifolium</name>
    <dbReference type="NCBI Taxonomy" id="118510"/>
    <lineage>
        <taxon>Eukaryota</taxon>
        <taxon>Viridiplantae</taxon>
        <taxon>Streptophyta</taxon>
        <taxon>Embryophyta</taxon>
        <taxon>Tracheophyta</taxon>
        <taxon>Spermatophyta</taxon>
        <taxon>Magnoliopsida</taxon>
        <taxon>eudicotyledons</taxon>
        <taxon>Gunneridae</taxon>
        <taxon>Pentapetalae</taxon>
        <taxon>asterids</taxon>
        <taxon>campanulids</taxon>
        <taxon>Asterales</taxon>
        <taxon>Asteraceae</taxon>
        <taxon>Asteroideae</taxon>
        <taxon>Anthemideae</taxon>
        <taxon>Anthemidinae</taxon>
        <taxon>Tanacetum</taxon>
    </lineage>
</organism>
<comment type="caution">
    <text evidence="4">The sequence shown here is derived from an EMBL/GenBank/DDBJ whole genome shotgun (WGS) entry which is preliminary data.</text>
</comment>
<feature type="region of interest" description="Disordered" evidence="2">
    <location>
        <begin position="1"/>
        <end position="29"/>
    </location>
</feature>
<dbReference type="Pfam" id="PF00098">
    <property type="entry name" value="zf-CCHC"/>
    <property type="match status" value="1"/>
</dbReference>
<dbReference type="GO" id="GO:0003676">
    <property type="term" value="F:nucleic acid binding"/>
    <property type="evidence" value="ECO:0007669"/>
    <property type="project" value="InterPro"/>
</dbReference>
<dbReference type="Gene3D" id="3.10.10.10">
    <property type="entry name" value="HIV Type 1 Reverse Transcriptase, subunit A, domain 1"/>
    <property type="match status" value="1"/>
</dbReference>
<feature type="region of interest" description="Disordered" evidence="2">
    <location>
        <begin position="53"/>
        <end position="122"/>
    </location>
</feature>
<dbReference type="Pfam" id="PF08284">
    <property type="entry name" value="RVP_2"/>
    <property type="match status" value="1"/>
</dbReference>
<proteinExistence type="predicted"/>
<evidence type="ECO:0000313" key="4">
    <source>
        <dbReference type="EMBL" id="GEU37743.1"/>
    </source>
</evidence>
<dbReference type="EMBL" id="BKCJ010000967">
    <property type="protein sequence ID" value="GEU37743.1"/>
    <property type="molecule type" value="Genomic_DNA"/>
</dbReference>
<dbReference type="AlphaFoldDB" id="A0A6L2JL35"/>
<dbReference type="SUPFAM" id="SSF56672">
    <property type="entry name" value="DNA/RNA polymerases"/>
    <property type="match status" value="1"/>
</dbReference>
<feature type="compositionally biased region" description="Basic and acidic residues" evidence="2">
    <location>
        <begin position="354"/>
        <end position="371"/>
    </location>
</feature>
<keyword evidence="1" id="KW-0862">Zinc</keyword>
<dbReference type="PROSITE" id="PS50158">
    <property type="entry name" value="ZF_CCHC"/>
    <property type="match status" value="1"/>
</dbReference>
<evidence type="ECO:0000256" key="2">
    <source>
        <dbReference type="SAM" id="MobiDB-lite"/>
    </source>
</evidence>
<gene>
    <name evidence="4" type="ORF">Tci_009721</name>
</gene>
<dbReference type="InterPro" id="IPR001878">
    <property type="entry name" value="Znf_CCHC"/>
</dbReference>
<evidence type="ECO:0000259" key="3">
    <source>
        <dbReference type="PROSITE" id="PS50158"/>
    </source>
</evidence>
<protein>
    <recommendedName>
        <fullName evidence="3">CCHC-type domain-containing protein</fullName>
    </recommendedName>
</protein>
<dbReference type="InterPro" id="IPR032567">
    <property type="entry name" value="RTL1-rel"/>
</dbReference>
<sequence>MSNSKDSTVTYTAASPSPDYVSGPKHPPLPEFVPELVYLKFMPPKDEVFLAEEQPLPATVSPTAESPGYIADFDPEEDPTDYPADRDDDDDEEEEEEESSKDEADDVEEDEDESSHLHQFVSPPLLVSSPPLLASPIYPLRYRAVMIRLRAETPSTSYPLPSGTPPSGTPPLLPIPLPTSSPPLTLPSTSHRADVPEVTLPPRKRLCIALGLRYEVGESSSAAAARPTRGFRADYGFVATLDVEIRRAPATDETKLGRRMTNFVTTVRQDTDEIYVRMDDAQDDRALICGRVNMLYRDRRDHARTARLMETEAELTRQAWAVYDASDLARSEVMSLHTQHGPAKGPAQPDAPEEAARDADRSQNGKDDHDSGMGARRQAPPTYECTYQDFMKRKPLYFKGTEGLRLLVMMLLCNDLDKPKKEDDRQELSWMCARMFLKESDKIERYICGLLDVIHRSVMASKPKTMQDCAPKCHKCNRVGHLARNYKSAANTNTANNQRGTWASQKPTCFECGAQGHFKRKCPKLKNKNRGKQAGNGNAPEKLYVVGHTGTNPNLNVITGMFLLNNCYASILFDTSVDRSFVSTAFSSQIDITPTTLDHYYDFELADGRIIGLNTIIRGFTLNLLNHPFNIDLIPVELGSFDVIIGMDWLAKYTAESEDKSEKKLLEDAPIVQDFADVFHEDLSSLPLTQQVEFQIDLILGDAPVARAPYQLSPSKMKELLDQLKELSDKGFIWPSSSPWGAPALFVKKKDGSS</sequence>
<keyword evidence="1" id="KW-0479">Metal-binding</keyword>
<feature type="compositionally biased region" description="Polar residues" evidence="2">
    <location>
        <begin position="1"/>
        <end position="15"/>
    </location>
</feature>
<dbReference type="GO" id="GO:0008270">
    <property type="term" value="F:zinc ion binding"/>
    <property type="evidence" value="ECO:0007669"/>
    <property type="project" value="UniProtKB-KW"/>
</dbReference>
<reference evidence="4" key="1">
    <citation type="journal article" date="2019" name="Sci. Rep.">
        <title>Draft genome of Tanacetum cinerariifolium, the natural source of mosquito coil.</title>
        <authorList>
            <person name="Yamashiro T."/>
            <person name="Shiraishi A."/>
            <person name="Satake H."/>
            <person name="Nakayama K."/>
        </authorList>
    </citation>
    <scope>NUCLEOTIDE SEQUENCE</scope>
</reference>
<feature type="compositionally biased region" description="Acidic residues" evidence="2">
    <location>
        <begin position="73"/>
        <end position="113"/>
    </location>
</feature>
<keyword evidence="1" id="KW-0863">Zinc-finger</keyword>
<dbReference type="SMART" id="SM00343">
    <property type="entry name" value="ZnF_C2HC"/>
    <property type="match status" value="2"/>
</dbReference>
<name>A0A6L2JL35_TANCI</name>
<dbReference type="InterPro" id="IPR021109">
    <property type="entry name" value="Peptidase_aspartic_dom_sf"/>
</dbReference>
<feature type="region of interest" description="Disordered" evidence="2">
    <location>
        <begin position="334"/>
        <end position="379"/>
    </location>
</feature>
<dbReference type="InterPro" id="IPR043502">
    <property type="entry name" value="DNA/RNA_pol_sf"/>
</dbReference>
<dbReference type="InterPro" id="IPR036875">
    <property type="entry name" value="Znf_CCHC_sf"/>
</dbReference>
<accession>A0A6L2JL35</accession>
<feature type="domain" description="CCHC-type" evidence="3">
    <location>
        <begin position="509"/>
        <end position="524"/>
    </location>
</feature>
<dbReference type="CDD" id="cd00303">
    <property type="entry name" value="retropepsin_like"/>
    <property type="match status" value="1"/>
</dbReference>
<dbReference type="SUPFAM" id="SSF57756">
    <property type="entry name" value="Retrovirus zinc finger-like domains"/>
    <property type="match status" value="1"/>
</dbReference>
<dbReference type="Gene3D" id="4.10.60.10">
    <property type="entry name" value="Zinc finger, CCHC-type"/>
    <property type="match status" value="1"/>
</dbReference>